<dbReference type="InterPro" id="IPR011639">
    <property type="entry name" value="MethylTrfase_TaqI-like_dom"/>
</dbReference>
<dbReference type="Pfam" id="PF18135">
    <property type="entry name" value="Type_ISP_C"/>
    <property type="match status" value="1"/>
</dbReference>
<dbReference type="Pfam" id="PF00271">
    <property type="entry name" value="Helicase_C"/>
    <property type="match status" value="1"/>
</dbReference>
<dbReference type="InterPro" id="IPR039442">
    <property type="entry name" value="Mrr-like_dom"/>
</dbReference>
<feature type="region of interest" description="Disordered" evidence="1">
    <location>
        <begin position="682"/>
        <end position="705"/>
    </location>
</feature>
<gene>
    <name evidence="4" type="ORF">A5CBH24_10820</name>
</gene>
<dbReference type="Pfam" id="PF22240">
    <property type="entry name" value="ISP_coupler"/>
    <property type="match status" value="1"/>
</dbReference>
<dbReference type="GO" id="GO:0006304">
    <property type="term" value="P:DNA modification"/>
    <property type="evidence" value="ECO:0007669"/>
    <property type="project" value="InterPro"/>
</dbReference>
<dbReference type="GeneID" id="78341799"/>
<dbReference type="Pfam" id="PF07669">
    <property type="entry name" value="Eco57I"/>
    <property type="match status" value="1"/>
</dbReference>
<dbReference type="PROSITE" id="PS51194">
    <property type="entry name" value="HELICASE_CTER"/>
    <property type="match status" value="1"/>
</dbReference>
<dbReference type="GO" id="GO:0003677">
    <property type="term" value="F:DNA binding"/>
    <property type="evidence" value="ECO:0007669"/>
    <property type="project" value="InterPro"/>
</dbReference>
<organism evidence="4 5">
    <name type="scientific">Alistipes communis</name>
    <dbReference type="NCBI Taxonomy" id="2585118"/>
    <lineage>
        <taxon>Bacteria</taxon>
        <taxon>Pseudomonadati</taxon>
        <taxon>Bacteroidota</taxon>
        <taxon>Bacteroidia</taxon>
        <taxon>Bacteroidales</taxon>
        <taxon>Rikenellaceae</taxon>
        <taxon>Alistipes</taxon>
    </lineage>
</organism>
<dbReference type="GO" id="GO:0004386">
    <property type="term" value="F:helicase activity"/>
    <property type="evidence" value="ECO:0007669"/>
    <property type="project" value="UniProtKB-KW"/>
</dbReference>
<dbReference type="EMBL" id="AP019735">
    <property type="protein sequence ID" value="BBL03769.1"/>
    <property type="molecule type" value="Genomic_DNA"/>
</dbReference>
<reference evidence="5" key="1">
    <citation type="submission" date="2019-06" db="EMBL/GenBank/DDBJ databases">
        <title>Alistipes onderdonkii subsp. vulgaris subsp. nov., Alistipes dispar sp. nov. and Alistipes communis sp. nov., isolated from human faeces, and creation of Alistipes onderdonkii subsp. onderdonkii subsp. nov.</title>
        <authorList>
            <person name="Sakamoto M."/>
            <person name="Ikeyama N."/>
            <person name="Ogata Y."/>
            <person name="Suda W."/>
            <person name="Iino T."/>
            <person name="Hattori M."/>
            <person name="Ohkuma M."/>
        </authorList>
    </citation>
    <scope>NUCLEOTIDE SEQUENCE [LARGE SCALE GENOMIC DNA]</scope>
    <source>
        <strain evidence="5">5CBH24</strain>
    </source>
</reference>
<accession>A0A4Y1WU22</accession>
<feature type="compositionally biased region" description="Basic and acidic residues" evidence="1">
    <location>
        <begin position="687"/>
        <end position="705"/>
    </location>
</feature>
<dbReference type="InterPro" id="IPR011856">
    <property type="entry name" value="tRNA_endonuc-like_dom_sf"/>
</dbReference>
<dbReference type="SUPFAM" id="SSF53335">
    <property type="entry name" value="S-adenosyl-L-methionine-dependent methyltransferases"/>
    <property type="match status" value="1"/>
</dbReference>
<dbReference type="GO" id="GO:0005524">
    <property type="term" value="F:ATP binding"/>
    <property type="evidence" value="ECO:0007669"/>
    <property type="project" value="InterPro"/>
</dbReference>
<dbReference type="InterPro" id="IPR014001">
    <property type="entry name" value="Helicase_ATP-bd"/>
</dbReference>
<dbReference type="SMART" id="SM00487">
    <property type="entry name" value="DEXDc"/>
    <property type="match status" value="1"/>
</dbReference>
<keyword evidence="4" id="KW-0347">Helicase</keyword>
<dbReference type="SMART" id="SM00490">
    <property type="entry name" value="HELICc"/>
    <property type="match status" value="1"/>
</dbReference>
<dbReference type="GO" id="GO:0005829">
    <property type="term" value="C:cytosol"/>
    <property type="evidence" value="ECO:0007669"/>
    <property type="project" value="TreeGrafter"/>
</dbReference>
<dbReference type="Gene3D" id="3.40.50.150">
    <property type="entry name" value="Vaccinia Virus protein VP39"/>
    <property type="match status" value="1"/>
</dbReference>
<dbReference type="InterPro" id="IPR002052">
    <property type="entry name" value="DNA_methylase_N6_adenine_CS"/>
</dbReference>
<dbReference type="CDD" id="cd18785">
    <property type="entry name" value="SF2_C"/>
    <property type="match status" value="1"/>
</dbReference>
<feature type="domain" description="Helicase C-terminal" evidence="3">
    <location>
        <begin position="477"/>
        <end position="659"/>
    </location>
</feature>
<keyword evidence="4" id="KW-0547">Nucleotide-binding</keyword>
<dbReference type="GO" id="GO:0032259">
    <property type="term" value="P:methylation"/>
    <property type="evidence" value="ECO:0007669"/>
    <property type="project" value="InterPro"/>
</dbReference>
<dbReference type="InterPro" id="IPR011335">
    <property type="entry name" value="Restrct_endonuc-II-like"/>
</dbReference>
<proteinExistence type="predicted"/>
<dbReference type="REBASE" id="313636">
    <property type="entry name" value="AspH24ORF10820P"/>
</dbReference>
<dbReference type="PANTHER" id="PTHR47396:SF1">
    <property type="entry name" value="ATP-DEPENDENT HELICASE IRC3-RELATED"/>
    <property type="match status" value="1"/>
</dbReference>
<evidence type="ECO:0000259" key="2">
    <source>
        <dbReference type="PROSITE" id="PS51192"/>
    </source>
</evidence>
<dbReference type="InterPro" id="IPR029063">
    <property type="entry name" value="SAM-dependent_MTases_sf"/>
</dbReference>
<dbReference type="Gene3D" id="3.40.1350.10">
    <property type="match status" value="1"/>
</dbReference>
<keyword evidence="4" id="KW-0067">ATP-binding</keyword>
<dbReference type="InterPro" id="IPR041635">
    <property type="entry name" value="Type_ISP_LLaBIII_C"/>
</dbReference>
<dbReference type="OrthoDB" id="9759819at2"/>
<dbReference type="InterPro" id="IPR027417">
    <property type="entry name" value="P-loop_NTPase"/>
</dbReference>
<dbReference type="Pfam" id="PF13156">
    <property type="entry name" value="Mrr_cat_2"/>
    <property type="match status" value="1"/>
</dbReference>
<dbReference type="SUPFAM" id="SSF52980">
    <property type="entry name" value="Restriction endonuclease-like"/>
    <property type="match status" value="1"/>
</dbReference>
<evidence type="ECO:0000259" key="3">
    <source>
        <dbReference type="PROSITE" id="PS51194"/>
    </source>
</evidence>
<evidence type="ECO:0000256" key="1">
    <source>
        <dbReference type="SAM" id="MobiDB-lite"/>
    </source>
</evidence>
<dbReference type="KEGG" id="acou:A5CBH24_10820"/>
<dbReference type="RefSeq" id="WP_141412429.1">
    <property type="nucleotide sequence ID" value="NZ_AP019735.1"/>
</dbReference>
<dbReference type="GO" id="GO:0009007">
    <property type="term" value="F:site-specific DNA-methyltransferase (adenine-specific) activity"/>
    <property type="evidence" value="ECO:0007669"/>
    <property type="project" value="UniProtKB-EC"/>
</dbReference>
<name>A0A4Y1WU22_9BACT</name>
<dbReference type="PROSITE" id="PS00092">
    <property type="entry name" value="N6_MTASE"/>
    <property type="match status" value="1"/>
</dbReference>
<dbReference type="PANTHER" id="PTHR47396">
    <property type="entry name" value="TYPE I RESTRICTION ENZYME ECOKI R PROTEIN"/>
    <property type="match status" value="1"/>
</dbReference>
<evidence type="ECO:0000313" key="5">
    <source>
        <dbReference type="Proteomes" id="UP000318946"/>
    </source>
</evidence>
<dbReference type="InterPro" id="IPR053980">
    <property type="entry name" value="ISP_coupler"/>
</dbReference>
<dbReference type="Gene3D" id="3.40.50.300">
    <property type="entry name" value="P-loop containing nucleotide triphosphate hydrolases"/>
    <property type="match status" value="2"/>
</dbReference>
<sequence>MSTFAQLLNKFRQDAFSERDKGYRFERLMQAYLKTTTLYANLFEEVWLWTEFPFHDQFGGKDTGIDLVARTVEGEYWAIQCKCYAANAFINKPDVDTFLSTSGKRFETESGMTGFVQRLWISTTNKWNSTAEQTIRNQNPPVTRLNLIDLENDDVDWNSLEQGIFGMASRSKPFAIREHQQQAIDQTHAYFKIDEATGQPAHTRGKLIMACGTGKTFTSLRIAENETGGRGLVLFLVPSIALLGQTLRSWLQQALEPMMAVCICSDPQVSKQTEKNDNDTTSVVDLALPASTDVPSIVKQLQHARRHNAEGLTVVFSTYQSIDVISRAQQQLLKETDDAFGTFDLIICDEAHRTTGVTLKDETESAFVRVHNNDFLRAVRRIYMTATPRLYTDETKKRAEENSAVLCSMDDRSMYGDEIYRIGFGEAVKQELLSDYKVLILAVGEKDITPTLQKALTREDGTIDADDPSKLIGCINALSKKVLGADEEFVKGSDPLPMRRAVAFCSSIKASKAIANAFTDYKDLYMEDIREEDRATMVDVVAHHVDGSMSATKRDEELMWLKEQPENERECRMLTNARCLSEGVDVPSLDAVVFISPKNSQVDVVQSVGRVMRRSEGKKYGYIIIPVVVPADAEGDKVLENHPNFKVVWTVLNALRAHDDRFNAEVNKIELSKKKPKNILFGGVGASRKDEDQHSDGDSKPRAESAAEQLATQLSMSFNDLQNVFYAKLVTKVGTKRYWELWARDIAQIAEQHIERIKALIADNGKHRRAFDQLMRGLRRNINPGLSEQDAIEMLSQHIISRPVFEALFENYQFAASNPISRSMQKMLDLLDDETKTEEEHQKLQKFYDYVRDTVGNIHEAEGRQRIIVELYDKFFKVASPRTVEKLGIVYTPVEVVDFIIRSVGYILQREFGRSLSDENVHILDPFTGTGTFITRLLQSGLISREALERKYGREIHANEIVLMAYYIASVNIENVFHDLMGPDKEYHPFEGICLTDTFQLGEDLENDNESRAALEEVFPQNSQRVKKQRKKPITVIVGNPPYSIGQKSANDNAQNESYPTLESRIEHTYVAQSEAALNKSAYDSYIKAFRWASDRLNEKEGGVIGFVTNGAWLDANGLDGMRKCLEREFSAIYVFNLRGNQRTSGELSRKEGGKIFGSGSRTPIAITILVKKPKASDDAACIYYHDIGDYLSREEKLRIIRNMGDISNPLMQWVTITPNEHGDWLNKRSEQFKLYTPLEPEKKFKKGNKSFFEGYSLGPVSARDSWVYNFSLEKLKVNICKTISHYEEQRILLLNKKISEPERNPLLGSWSRDWLNQIKKNKVIVENPQQYRISAYRPFTRTNNYFDDDLNQERYQIPKIFPTKNHNNIVICVSGIGSNKDFSSIITDCIPDYQLQFNGQCFPLYWYDDSTADIADLFSAPQSEMDRYVRRDGVTDWILSTARKQYGSRVTKEDIFYYVYGILHAPDYRTTFAADLKKSLPRLPLVESPDDFWAFSRAGRSLAELHLGYERVEPYAGCRTIYSPLTNRGDEISYLIDDKMRFGKLDSKTADKRIIHYNAGITIENIPLEAYDYVVNGKSAIEWVMERYAVKKDPASLITNDPNDWCREHDDPKYIYNLLLRIITVSLETMKIVRSLPKLKLEE</sequence>
<dbReference type="PRINTS" id="PR00507">
    <property type="entry name" value="N12N6MTFRASE"/>
</dbReference>
<keyword evidence="4" id="KW-0378">Hydrolase</keyword>
<keyword evidence="5" id="KW-1185">Reference proteome</keyword>
<feature type="domain" description="Helicase ATP-binding" evidence="2">
    <location>
        <begin position="196"/>
        <end position="406"/>
    </location>
</feature>
<dbReference type="CDD" id="cd22333">
    <property type="entry name" value="LlaBIII_nuclease-like"/>
    <property type="match status" value="1"/>
</dbReference>
<dbReference type="Pfam" id="PF04851">
    <property type="entry name" value="ResIII"/>
    <property type="match status" value="1"/>
</dbReference>
<dbReference type="PROSITE" id="PS51192">
    <property type="entry name" value="HELICASE_ATP_BIND_1"/>
    <property type="match status" value="1"/>
</dbReference>
<protein>
    <submittedName>
        <fullName evidence="4">Helicase</fullName>
    </submittedName>
</protein>
<dbReference type="InterPro" id="IPR006935">
    <property type="entry name" value="Helicase/UvrB_N"/>
</dbReference>
<dbReference type="GO" id="GO:0016787">
    <property type="term" value="F:hydrolase activity"/>
    <property type="evidence" value="ECO:0007669"/>
    <property type="project" value="InterPro"/>
</dbReference>
<dbReference type="Proteomes" id="UP000318946">
    <property type="component" value="Chromosome"/>
</dbReference>
<dbReference type="InterPro" id="IPR001650">
    <property type="entry name" value="Helicase_C-like"/>
</dbReference>
<dbReference type="SUPFAM" id="SSF52540">
    <property type="entry name" value="P-loop containing nucleoside triphosphate hydrolases"/>
    <property type="match status" value="1"/>
</dbReference>
<evidence type="ECO:0000313" key="4">
    <source>
        <dbReference type="EMBL" id="BBL03769.1"/>
    </source>
</evidence>
<dbReference type="InterPro" id="IPR050742">
    <property type="entry name" value="Helicase_Restrict-Modif_Enz"/>
</dbReference>